<sequence>MSHRTDVPEVTLLPRKRLCIALGQRYKVSESSSAVAARPTRGLRADYGFIATLDDEIKRDPETNVGYGITDTWDEVLVGMQGEPAIDDTELGRRMTDFTTTGPTKGPAQPDAPKEACSSS</sequence>
<organism evidence="2">
    <name type="scientific">Tanacetum cinerariifolium</name>
    <name type="common">Dalmatian daisy</name>
    <name type="synonym">Chrysanthemum cinerariifolium</name>
    <dbReference type="NCBI Taxonomy" id="118510"/>
    <lineage>
        <taxon>Eukaryota</taxon>
        <taxon>Viridiplantae</taxon>
        <taxon>Streptophyta</taxon>
        <taxon>Embryophyta</taxon>
        <taxon>Tracheophyta</taxon>
        <taxon>Spermatophyta</taxon>
        <taxon>Magnoliopsida</taxon>
        <taxon>eudicotyledons</taxon>
        <taxon>Gunneridae</taxon>
        <taxon>Pentapetalae</taxon>
        <taxon>asterids</taxon>
        <taxon>campanulids</taxon>
        <taxon>Asterales</taxon>
        <taxon>Asteraceae</taxon>
        <taxon>Asteroideae</taxon>
        <taxon>Anthemideae</taxon>
        <taxon>Anthemidinae</taxon>
        <taxon>Tanacetum</taxon>
    </lineage>
</organism>
<dbReference type="EMBL" id="BKCJ010005040">
    <property type="protein sequence ID" value="GEU64547.1"/>
    <property type="molecule type" value="Genomic_DNA"/>
</dbReference>
<evidence type="ECO:0000313" key="2">
    <source>
        <dbReference type="EMBL" id="GEU64547.1"/>
    </source>
</evidence>
<evidence type="ECO:0000256" key="1">
    <source>
        <dbReference type="SAM" id="MobiDB-lite"/>
    </source>
</evidence>
<dbReference type="AlphaFoldDB" id="A0A6L2LUB7"/>
<name>A0A6L2LUB7_TANCI</name>
<reference evidence="2" key="1">
    <citation type="journal article" date="2019" name="Sci. Rep.">
        <title>Draft genome of Tanacetum cinerariifolium, the natural source of mosquito coil.</title>
        <authorList>
            <person name="Yamashiro T."/>
            <person name="Shiraishi A."/>
            <person name="Satake H."/>
            <person name="Nakayama K."/>
        </authorList>
    </citation>
    <scope>NUCLEOTIDE SEQUENCE</scope>
</reference>
<protein>
    <submittedName>
        <fullName evidence="2">Uncharacterized protein</fullName>
    </submittedName>
</protein>
<accession>A0A6L2LUB7</accession>
<comment type="caution">
    <text evidence="2">The sequence shown here is derived from an EMBL/GenBank/DDBJ whole genome shotgun (WGS) entry which is preliminary data.</text>
</comment>
<feature type="region of interest" description="Disordered" evidence="1">
    <location>
        <begin position="84"/>
        <end position="120"/>
    </location>
</feature>
<gene>
    <name evidence="2" type="ORF">Tci_036525</name>
</gene>
<proteinExistence type="predicted"/>